<keyword evidence="4" id="KW-1185">Reference proteome</keyword>
<dbReference type="SMART" id="SM00327">
    <property type="entry name" value="VWA"/>
    <property type="match status" value="1"/>
</dbReference>
<dbReference type="EMBL" id="CP095071">
    <property type="protein sequence ID" value="UOQ83631.1"/>
    <property type="molecule type" value="Genomic_DNA"/>
</dbReference>
<dbReference type="InterPro" id="IPR002035">
    <property type="entry name" value="VWF_A"/>
</dbReference>
<feature type="compositionally biased region" description="Acidic residues" evidence="1">
    <location>
        <begin position="46"/>
        <end position="63"/>
    </location>
</feature>
<name>A0ABY4GHJ8_9BACI</name>
<dbReference type="Proteomes" id="UP000831537">
    <property type="component" value="Chromosome"/>
</dbReference>
<dbReference type="Gene3D" id="3.40.50.410">
    <property type="entry name" value="von Willebrand factor, type A domain"/>
    <property type="match status" value="1"/>
</dbReference>
<evidence type="ECO:0000313" key="4">
    <source>
        <dbReference type="Proteomes" id="UP000831537"/>
    </source>
</evidence>
<dbReference type="PROSITE" id="PS50234">
    <property type="entry name" value="VWFA"/>
    <property type="match status" value="1"/>
</dbReference>
<accession>A0ABY4GHJ8</accession>
<dbReference type="Pfam" id="PF00092">
    <property type="entry name" value="VWA"/>
    <property type="match status" value="1"/>
</dbReference>
<dbReference type="SUPFAM" id="SSF53300">
    <property type="entry name" value="vWA-like"/>
    <property type="match status" value="1"/>
</dbReference>
<gene>
    <name evidence="3" type="ORF">MUN87_12785</name>
</gene>
<sequence length="482" mass="54796">MGRRQYTWRCIALFGWILFLLLLLAACSGETKEEESLEAGKVITPSEEEEPPEEQPEPTDEKEESVSETNYSEEFDTDPLPTTVEELAALEKGKYARKIFNNKDGAEREGSELLDHLGEDMPEISNNPSEAELDYFFRETLKLVQDDYSGEEEILKALKFQLLGSPEVEDPRYQFKEHLNIAVLLDASGSMAQEINGKTKMEAAKETITAFLEELPEETNVALRVYGQEGTSADSDKELSCSSSEIIYGYSPYEEATFSEALNSVQPAGWTPNGLALSKAQEDLAEFKGEENTNIVYLVSDGIETCDTKPVEVAKQFYDSNIQPIINVIGFDVDSEGQNHLKEIANAAEGLYQTVQDEDELANELNKINEMAEAWNEWKEKGEQAFDLKETQNSIDIFVYTTQNLAKLSEEKESVEYILEALLATDKVSDDIFYQLKEINSNYHTEMRTQVEQQKDRLEEWNENSYKEALQMLEDKYQENKE</sequence>
<dbReference type="RefSeq" id="WP_244740669.1">
    <property type="nucleotide sequence ID" value="NZ_CP095071.1"/>
</dbReference>
<feature type="region of interest" description="Disordered" evidence="1">
    <location>
        <begin position="35"/>
        <end position="82"/>
    </location>
</feature>
<evidence type="ECO:0000256" key="1">
    <source>
        <dbReference type="SAM" id="MobiDB-lite"/>
    </source>
</evidence>
<proteinExistence type="predicted"/>
<organism evidence="3 4">
    <name type="scientific">Gracilibacillus salinarum</name>
    <dbReference type="NCBI Taxonomy" id="2932255"/>
    <lineage>
        <taxon>Bacteria</taxon>
        <taxon>Bacillati</taxon>
        <taxon>Bacillota</taxon>
        <taxon>Bacilli</taxon>
        <taxon>Bacillales</taxon>
        <taxon>Bacillaceae</taxon>
        <taxon>Gracilibacillus</taxon>
    </lineage>
</organism>
<evidence type="ECO:0000259" key="2">
    <source>
        <dbReference type="PROSITE" id="PS50234"/>
    </source>
</evidence>
<evidence type="ECO:0000313" key="3">
    <source>
        <dbReference type="EMBL" id="UOQ83631.1"/>
    </source>
</evidence>
<dbReference type="PROSITE" id="PS51257">
    <property type="entry name" value="PROKAR_LIPOPROTEIN"/>
    <property type="match status" value="1"/>
</dbReference>
<dbReference type="InterPro" id="IPR036465">
    <property type="entry name" value="vWFA_dom_sf"/>
</dbReference>
<reference evidence="3 4" key="1">
    <citation type="submission" date="2022-04" db="EMBL/GenBank/DDBJ databases">
        <title>Gracilibacillus sp. isolated from saltern.</title>
        <authorList>
            <person name="Won M."/>
            <person name="Lee C.-M."/>
            <person name="Woen H.-Y."/>
            <person name="Kwon S.-W."/>
        </authorList>
    </citation>
    <scope>NUCLEOTIDE SEQUENCE [LARGE SCALE GENOMIC DNA]</scope>
    <source>
        <strain evidence="3 4">SSPM10-3</strain>
    </source>
</reference>
<protein>
    <submittedName>
        <fullName evidence="3">VWA domain-containing protein</fullName>
    </submittedName>
</protein>
<feature type="domain" description="VWFA" evidence="2">
    <location>
        <begin position="180"/>
        <end position="368"/>
    </location>
</feature>